<accession>A0A5P2G3B4</accession>
<evidence type="ECO:0000256" key="2">
    <source>
        <dbReference type="ARBA" id="ARBA00022679"/>
    </source>
</evidence>
<dbReference type="PANTHER" id="PTHR10196">
    <property type="entry name" value="SUGAR KINASE"/>
    <property type="match status" value="1"/>
</dbReference>
<name>A0A5P2G3B4_9BACT</name>
<protein>
    <submittedName>
        <fullName evidence="5">Carbohydrate kinase</fullName>
    </submittedName>
</protein>
<dbReference type="EMBL" id="CP044016">
    <property type="protein sequence ID" value="QES88619.1"/>
    <property type="molecule type" value="Genomic_DNA"/>
</dbReference>
<dbReference type="Gene3D" id="3.30.420.40">
    <property type="match status" value="2"/>
</dbReference>
<dbReference type="PANTHER" id="PTHR10196:SF93">
    <property type="entry name" value="L-RHAMNULOKINASE"/>
    <property type="match status" value="1"/>
</dbReference>
<dbReference type="OrthoDB" id="9786272at2"/>
<dbReference type="GO" id="GO:0005829">
    <property type="term" value="C:cytosol"/>
    <property type="evidence" value="ECO:0007669"/>
    <property type="project" value="TreeGrafter"/>
</dbReference>
<dbReference type="GO" id="GO:0004370">
    <property type="term" value="F:glycerol kinase activity"/>
    <property type="evidence" value="ECO:0007669"/>
    <property type="project" value="TreeGrafter"/>
</dbReference>
<reference evidence="5 6" key="1">
    <citation type="submission" date="2019-09" db="EMBL/GenBank/DDBJ databases">
        <title>Complete genome sequence of Arachidicoccus sp. B3-10 isolated from apple orchard soil.</title>
        <authorList>
            <person name="Kim H.S."/>
            <person name="Han K.-I."/>
            <person name="Suh M.K."/>
            <person name="Lee K.C."/>
            <person name="Eom M.K."/>
            <person name="Kim J.-S."/>
            <person name="Kang S.W."/>
            <person name="Sin Y."/>
            <person name="Lee J.-S."/>
        </authorList>
    </citation>
    <scope>NUCLEOTIDE SEQUENCE [LARGE SCALE GENOMIC DNA]</scope>
    <source>
        <strain evidence="5 6">B3-10</strain>
    </source>
</reference>
<keyword evidence="3 5" id="KW-0418">Kinase</keyword>
<dbReference type="AlphaFoldDB" id="A0A5P2G3B4"/>
<organism evidence="5 6">
    <name type="scientific">Rhizosphaericola mali</name>
    <dbReference type="NCBI Taxonomy" id="2545455"/>
    <lineage>
        <taxon>Bacteria</taxon>
        <taxon>Pseudomonadati</taxon>
        <taxon>Bacteroidota</taxon>
        <taxon>Chitinophagia</taxon>
        <taxon>Chitinophagales</taxon>
        <taxon>Chitinophagaceae</taxon>
        <taxon>Rhizosphaericola</taxon>
    </lineage>
</organism>
<evidence type="ECO:0000313" key="5">
    <source>
        <dbReference type="EMBL" id="QES88619.1"/>
    </source>
</evidence>
<evidence type="ECO:0000256" key="1">
    <source>
        <dbReference type="ARBA" id="ARBA00009156"/>
    </source>
</evidence>
<dbReference type="GO" id="GO:0019301">
    <property type="term" value="P:rhamnose catabolic process"/>
    <property type="evidence" value="ECO:0007669"/>
    <property type="project" value="TreeGrafter"/>
</dbReference>
<dbReference type="Pfam" id="PF00370">
    <property type="entry name" value="FGGY_N"/>
    <property type="match status" value="1"/>
</dbReference>
<keyword evidence="6" id="KW-1185">Reference proteome</keyword>
<dbReference type="InterPro" id="IPR043129">
    <property type="entry name" value="ATPase_NBD"/>
</dbReference>
<proteinExistence type="inferred from homology"/>
<dbReference type="CDD" id="cd07772">
    <property type="entry name" value="ASKHA_NBD_FGGY_NaCK-like"/>
    <property type="match status" value="1"/>
</dbReference>
<gene>
    <name evidence="5" type="ORF">E0W69_008100</name>
</gene>
<sequence length="465" mass="53244">MKIVSKIEVVAILDVGKTNKKLFLFDKQYQIVYQQKLTFAQKIDEDGYECEDLSAIEEFLFKTLRELIDSGKYDIRAINFSTYGASLVHIGVDGRPVVDMFNYLKPYPDGLLEKMFSNEKEQTQFELETCCPIQGNLNSGLQLFRICHQRKEIFSKTITTLHFPQYFSFLLTGKKYSDITSIGCHTSLWNFRKNNYHDWLTPLGISKKLAPVVANDTVEKVKFDDAYLLVGIGIHDSSAALVPYLKSIKDPFLLVSTGTWSITLNPFNNSPLTQEELKTGSLCYMNYLGKPVKASRVFLGSIYEKELNRILSYFHTDKEHIHSLDLDFALFSTIKPWDLNYKSKDDFLLEKFPYSSVELSQFSDYKHAYFQLIFELVNVQVNSVKSADPDNEIKQIFIDGGFGHNVVFMKAMAYLLKDKKVFAAEVPQSTSIGAALVIHNHWNDLSIEEGMVKLEEYSSVYNSIV</sequence>
<dbReference type="SUPFAM" id="SSF53067">
    <property type="entry name" value="Actin-like ATPase domain"/>
    <property type="match status" value="2"/>
</dbReference>
<evidence type="ECO:0000313" key="6">
    <source>
        <dbReference type="Proteomes" id="UP000292424"/>
    </source>
</evidence>
<dbReference type="InterPro" id="IPR018484">
    <property type="entry name" value="FGGY_N"/>
</dbReference>
<evidence type="ECO:0000259" key="4">
    <source>
        <dbReference type="Pfam" id="PF00370"/>
    </source>
</evidence>
<dbReference type="GO" id="GO:0006071">
    <property type="term" value="P:glycerol metabolic process"/>
    <property type="evidence" value="ECO:0007669"/>
    <property type="project" value="TreeGrafter"/>
</dbReference>
<feature type="domain" description="Carbohydrate kinase FGGY N-terminal" evidence="4">
    <location>
        <begin position="10"/>
        <end position="213"/>
    </location>
</feature>
<keyword evidence="2" id="KW-0808">Transferase</keyword>
<dbReference type="Proteomes" id="UP000292424">
    <property type="component" value="Chromosome"/>
</dbReference>
<comment type="similarity">
    <text evidence="1">Belongs to the FGGY kinase family.</text>
</comment>
<evidence type="ECO:0000256" key="3">
    <source>
        <dbReference type="ARBA" id="ARBA00022777"/>
    </source>
</evidence>
<dbReference type="KEGG" id="arac:E0W69_008100"/>